<evidence type="ECO:0000256" key="7">
    <source>
        <dbReference type="ARBA" id="ARBA00023136"/>
    </source>
</evidence>
<dbReference type="NCBIfam" id="TIGR01400">
    <property type="entry name" value="fliR"/>
    <property type="match status" value="1"/>
</dbReference>
<dbReference type="OrthoDB" id="1524258at2"/>
<comment type="subcellular location">
    <subcellularLocation>
        <location evidence="10">Cell membrane</location>
        <topology evidence="10">Multi-pass membrane protein</topology>
    </subcellularLocation>
    <subcellularLocation>
        <location evidence="10">Bacterial flagellum basal body</location>
    </subcellularLocation>
</comment>
<keyword evidence="6 10" id="KW-1133">Transmembrane helix</keyword>
<evidence type="ECO:0000256" key="8">
    <source>
        <dbReference type="ARBA" id="ARBA00023143"/>
    </source>
</evidence>
<gene>
    <name evidence="11" type="ORF">SAMN05443144_12018</name>
</gene>
<dbReference type="InterPro" id="IPR006303">
    <property type="entry name" value="FliR"/>
</dbReference>
<keyword evidence="5 10" id="KW-0812">Transmembrane</keyword>
<feature type="transmembrane region" description="Helical" evidence="10">
    <location>
        <begin position="6"/>
        <end position="29"/>
    </location>
</feature>
<dbReference type="GO" id="GO:0044780">
    <property type="term" value="P:bacterial-type flagellum assembly"/>
    <property type="evidence" value="ECO:0007669"/>
    <property type="project" value="UniProtKB-UniRule"/>
</dbReference>
<feature type="transmembrane region" description="Helical" evidence="10">
    <location>
        <begin position="212"/>
        <end position="232"/>
    </location>
</feature>
<feature type="transmembrane region" description="Helical" evidence="10">
    <location>
        <begin position="41"/>
        <end position="63"/>
    </location>
</feature>
<organism evidence="11 12">
    <name type="scientific">Fodinibius roseus</name>
    <dbReference type="NCBI Taxonomy" id="1194090"/>
    <lineage>
        <taxon>Bacteria</taxon>
        <taxon>Pseudomonadati</taxon>
        <taxon>Balneolota</taxon>
        <taxon>Balneolia</taxon>
        <taxon>Balneolales</taxon>
        <taxon>Balneolaceae</taxon>
        <taxon>Fodinibius</taxon>
    </lineage>
</organism>
<dbReference type="Pfam" id="PF01311">
    <property type="entry name" value="Bac_export_1"/>
    <property type="match status" value="1"/>
</dbReference>
<evidence type="ECO:0000256" key="3">
    <source>
        <dbReference type="ARBA" id="ARBA00021717"/>
    </source>
</evidence>
<dbReference type="PANTHER" id="PTHR30065">
    <property type="entry name" value="FLAGELLAR BIOSYNTHETIC PROTEIN FLIR"/>
    <property type="match status" value="1"/>
</dbReference>
<name>A0A1M5HEJ0_9BACT</name>
<evidence type="ECO:0000256" key="6">
    <source>
        <dbReference type="ARBA" id="ARBA00022989"/>
    </source>
</evidence>
<keyword evidence="4 10" id="KW-1003">Cell membrane</keyword>
<dbReference type="GO" id="GO:0006605">
    <property type="term" value="P:protein targeting"/>
    <property type="evidence" value="ECO:0007669"/>
    <property type="project" value="UniProtKB-UniRule"/>
</dbReference>
<evidence type="ECO:0000256" key="10">
    <source>
        <dbReference type="RuleBase" id="RU362071"/>
    </source>
</evidence>
<dbReference type="STRING" id="1194090.SAMN05443144_12018"/>
<dbReference type="PRINTS" id="PR00953">
    <property type="entry name" value="TYPE3IMRPROT"/>
</dbReference>
<evidence type="ECO:0000256" key="9">
    <source>
        <dbReference type="NCBIfam" id="TIGR01400"/>
    </source>
</evidence>
<dbReference type="GO" id="GO:0009425">
    <property type="term" value="C:bacterial-type flagellum basal body"/>
    <property type="evidence" value="ECO:0007669"/>
    <property type="project" value="UniProtKB-SubCell"/>
</dbReference>
<feature type="transmembrane region" description="Helical" evidence="10">
    <location>
        <begin position="69"/>
        <end position="95"/>
    </location>
</feature>
<keyword evidence="11" id="KW-0282">Flagellum</keyword>
<reference evidence="11 12" key="1">
    <citation type="submission" date="2016-11" db="EMBL/GenBank/DDBJ databases">
        <authorList>
            <person name="Jaros S."/>
            <person name="Januszkiewicz K."/>
            <person name="Wedrychowicz H."/>
        </authorList>
    </citation>
    <scope>NUCLEOTIDE SEQUENCE [LARGE SCALE GENOMIC DNA]</scope>
    <source>
        <strain evidence="11 12">DSM 21986</strain>
    </source>
</reference>
<dbReference type="GO" id="GO:0005886">
    <property type="term" value="C:plasma membrane"/>
    <property type="evidence" value="ECO:0007669"/>
    <property type="project" value="UniProtKB-SubCell"/>
</dbReference>
<keyword evidence="11" id="KW-0969">Cilium</keyword>
<comment type="similarity">
    <text evidence="2 10">Belongs to the FliR/MopE/SpaR family.</text>
</comment>
<feature type="transmembrane region" description="Helical" evidence="10">
    <location>
        <begin position="124"/>
        <end position="140"/>
    </location>
</feature>
<keyword evidence="7 10" id="KW-0472">Membrane</keyword>
<feature type="transmembrane region" description="Helical" evidence="10">
    <location>
        <begin position="177"/>
        <end position="200"/>
    </location>
</feature>
<keyword evidence="11" id="KW-0966">Cell projection</keyword>
<evidence type="ECO:0000256" key="1">
    <source>
        <dbReference type="ARBA" id="ARBA00002578"/>
    </source>
</evidence>
<dbReference type="AlphaFoldDB" id="A0A1M5HEJ0"/>
<evidence type="ECO:0000313" key="11">
    <source>
        <dbReference type="EMBL" id="SHG14370.1"/>
    </source>
</evidence>
<dbReference type="PANTHER" id="PTHR30065:SF1">
    <property type="entry name" value="SURFACE PRESENTATION OF ANTIGENS PROTEIN SPAR"/>
    <property type="match status" value="1"/>
</dbReference>
<evidence type="ECO:0000256" key="4">
    <source>
        <dbReference type="ARBA" id="ARBA00022475"/>
    </source>
</evidence>
<comment type="function">
    <text evidence="1 10">Role in flagellar biosynthesis.</text>
</comment>
<dbReference type="EMBL" id="FQUS01000020">
    <property type="protein sequence ID" value="SHG14370.1"/>
    <property type="molecule type" value="Genomic_DNA"/>
</dbReference>
<evidence type="ECO:0000256" key="2">
    <source>
        <dbReference type="ARBA" id="ARBA00009772"/>
    </source>
</evidence>
<protein>
    <recommendedName>
        <fullName evidence="3 9">Flagellar biosynthetic protein FliR</fullName>
    </recommendedName>
</protein>
<keyword evidence="12" id="KW-1185">Reference proteome</keyword>
<dbReference type="Proteomes" id="UP000184041">
    <property type="component" value="Unassembled WGS sequence"/>
</dbReference>
<dbReference type="InterPro" id="IPR002010">
    <property type="entry name" value="T3SS_IM_R"/>
</dbReference>
<accession>A0A1M5HEJ0</accession>
<dbReference type="RefSeq" id="WP_073066842.1">
    <property type="nucleotide sequence ID" value="NZ_FQUS01000020.1"/>
</dbReference>
<evidence type="ECO:0000313" key="12">
    <source>
        <dbReference type="Proteomes" id="UP000184041"/>
    </source>
</evidence>
<keyword evidence="8 10" id="KW-0975">Bacterial flagellum</keyword>
<proteinExistence type="inferred from homology"/>
<evidence type="ECO:0000256" key="5">
    <source>
        <dbReference type="ARBA" id="ARBA00022692"/>
    </source>
</evidence>
<sequence>MSLLSAEYILAAFLIFVRVSSLVMTAPFFNSAAFPARVKLFFALIVSFMLSFIIPAESVLVPLQAGLPFLATAIILEVLVGVALGLVGQLIFAGIEMAGTLISLKITLSFAQIVNTMTQQKSDVVANLFSMFAVLIFLSMEGDKVYLSGLVKSFELIPINQAELQQAGPFMLEIAKYLFVIAVQLAAPFLIVLFLLDLTLAIFARVMPQANILFIAIPIKLLLGFLLLSWILPYMPDAASIIFERMYDYLVELVGIMMP</sequence>